<sequence>MNVILSYRDSPFKDQLSRCGGMKLIVKRVDLCEFLSRVKRLGFNEVLYYKWMDNKDTWKDSWELFVKLLEDGLT</sequence>
<evidence type="ECO:0000313" key="1">
    <source>
        <dbReference type="EMBL" id="KKN90915.1"/>
    </source>
</evidence>
<protein>
    <submittedName>
        <fullName evidence="1">Uncharacterized protein</fullName>
    </submittedName>
</protein>
<proteinExistence type="predicted"/>
<comment type="caution">
    <text evidence="1">The sequence shown here is derived from an EMBL/GenBank/DDBJ whole genome shotgun (WGS) entry which is preliminary data.</text>
</comment>
<dbReference type="AlphaFoldDB" id="A0A0F9UCL2"/>
<gene>
    <name evidence="1" type="ORF">LCGC14_0224990</name>
</gene>
<reference evidence="1" key="1">
    <citation type="journal article" date="2015" name="Nature">
        <title>Complex archaea that bridge the gap between prokaryotes and eukaryotes.</title>
        <authorList>
            <person name="Spang A."/>
            <person name="Saw J.H."/>
            <person name="Jorgensen S.L."/>
            <person name="Zaremba-Niedzwiedzka K."/>
            <person name="Martijn J."/>
            <person name="Lind A.E."/>
            <person name="van Eijk R."/>
            <person name="Schleper C."/>
            <person name="Guy L."/>
            <person name="Ettema T.J."/>
        </authorList>
    </citation>
    <scope>NUCLEOTIDE SEQUENCE</scope>
</reference>
<dbReference type="EMBL" id="LAZR01000107">
    <property type="protein sequence ID" value="KKN90915.1"/>
    <property type="molecule type" value="Genomic_DNA"/>
</dbReference>
<name>A0A0F9UCL2_9ZZZZ</name>
<organism evidence="1">
    <name type="scientific">marine sediment metagenome</name>
    <dbReference type="NCBI Taxonomy" id="412755"/>
    <lineage>
        <taxon>unclassified sequences</taxon>
        <taxon>metagenomes</taxon>
        <taxon>ecological metagenomes</taxon>
    </lineage>
</organism>
<accession>A0A0F9UCL2</accession>